<dbReference type="PANTHER" id="PTHR10000:SF8">
    <property type="entry name" value="HAD SUPERFAMILY HYDROLASE-LIKE, TYPE 3"/>
    <property type="match status" value="1"/>
</dbReference>
<name>A0A069PNZ5_9BURK</name>
<dbReference type="EMBL" id="JFHC01000068">
    <property type="protein sequence ID" value="KDR39026.1"/>
    <property type="molecule type" value="Genomic_DNA"/>
</dbReference>
<dbReference type="InterPro" id="IPR006379">
    <property type="entry name" value="HAD-SF_hydro_IIB"/>
</dbReference>
<dbReference type="STRING" id="60547.GCA_000751215_01510"/>
<evidence type="ECO:0000313" key="2">
    <source>
        <dbReference type="Proteomes" id="UP000027466"/>
    </source>
</evidence>
<dbReference type="InterPro" id="IPR023214">
    <property type="entry name" value="HAD_sf"/>
</dbReference>
<dbReference type="Pfam" id="PF08282">
    <property type="entry name" value="Hydrolase_3"/>
    <property type="match status" value="1"/>
</dbReference>
<dbReference type="GO" id="GO:0000287">
    <property type="term" value="F:magnesium ion binding"/>
    <property type="evidence" value="ECO:0007669"/>
    <property type="project" value="TreeGrafter"/>
</dbReference>
<keyword evidence="2" id="KW-1185">Reference proteome</keyword>
<reference evidence="1 2" key="1">
    <citation type="submission" date="2014-03" db="EMBL/GenBank/DDBJ databases">
        <title>Draft Genome Sequences of Four Burkholderia Strains.</title>
        <authorList>
            <person name="Liu X.Y."/>
            <person name="Li C.X."/>
            <person name="Xu J.H."/>
        </authorList>
    </citation>
    <scope>NUCLEOTIDE SEQUENCE [LARGE SCALE GENOMIC DNA]</scope>
    <source>
        <strain evidence="1 2">DSM 50014</strain>
    </source>
</reference>
<comment type="caution">
    <text evidence="1">The sequence shown here is derived from an EMBL/GenBank/DDBJ whole genome shotgun (WGS) entry which is preliminary data.</text>
</comment>
<sequence>MNANSRFGLRPVPGAGQAAFDMLAQIDLVITDCDGTLLHTDKSMSRAAEDAVARLRAAGVKFTVASSRPGAGMRWIVERLAVDLPFAAYNGGNIVAPRTWEVLGAHKLPRDAVDTALAGLAREGIDAWVFIGDVWYLTNPKAAYLALETRTVGYEGVLVRSFDEVDLDAVDKIVGSTVDEPLLARVETGLQATLEGRAIAARSQNYYLDITSTLAHKGVAVQELARLAGVPLGRVAVLGDMSNDIPMFDMAGLAIAMGQASDAVQARAGLVSAANDDEGFAVAIDALLAARAAPAG</sequence>
<dbReference type="NCBIfam" id="TIGR00099">
    <property type="entry name" value="Cof-subfamily"/>
    <property type="match status" value="1"/>
</dbReference>
<gene>
    <name evidence="1" type="ORF">BG61_35070</name>
</gene>
<dbReference type="RefSeq" id="WP_035928089.1">
    <property type="nucleotide sequence ID" value="NZ_CADFFX010000020.1"/>
</dbReference>
<dbReference type="AlphaFoldDB" id="A0A069PNZ5"/>
<dbReference type="GO" id="GO:0016791">
    <property type="term" value="F:phosphatase activity"/>
    <property type="evidence" value="ECO:0007669"/>
    <property type="project" value="TreeGrafter"/>
</dbReference>
<protein>
    <submittedName>
        <fullName evidence="1">Hydrolase Cof</fullName>
    </submittedName>
</protein>
<dbReference type="PANTHER" id="PTHR10000">
    <property type="entry name" value="PHOSPHOSERINE PHOSPHATASE"/>
    <property type="match status" value="1"/>
</dbReference>
<dbReference type="SUPFAM" id="SSF56784">
    <property type="entry name" value="HAD-like"/>
    <property type="match status" value="1"/>
</dbReference>
<dbReference type="Gene3D" id="3.40.50.1000">
    <property type="entry name" value="HAD superfamily/HAD-like"/>
    <property type="match status" value="1"/>
</dbReference>
<keyword evidence="1" id="KW-0378">Hydrolase</keyword>
<dbReference type="NCBIfam" id="TIGR01484">
    <property type="entry name" value="HAD-SF-IIB"/>
    <property type="match status" value="1"/>
</dbReference>
<accession>A0A069PNZ5</accession>
<dbReference type="Gene3D" id="3.30.1240.10">
    <property type="match status" value="1"/>
</dbReference>
<organism evidence="1 2">
    <name type="scientific">Caballeronia glathei</name>
    <dbReference type="NCBI Taxonomy" id="60547"/>
    <lineage>
        <taxon>Bacteria</taxon>
        <taxon>Pseudomonadati</taxon>
        <taxon>Pseudomonadota</taxon>
        <taxon>Betaproteobacteria</taxon>
        <taxon>Burkholderiales</taxon>
        <taxon>Burkholderiaceae</taxon>
        <taxon>Caballeronia</taxon>
    </lineage>
</organism>
<dbReference type="InterPro" id="IPR036412">
    <property type="entry name" value="HAD-like_sf"/>
</dbReference>
<evidence type="ECO:0000313" key="1">
    <source>
        <dbReference type="EMBL" id="KDR39026.1"/>
    </source>
</evidence>
<dbReference type="GO" id="GO:0005829">
    <property type="term" value="C:cytosol"/>
    <property type="evidence" value="ECO:0007669"/>
    <property type="project" value="TreeGrafter"/>
</dbReference>
<dbReference type="InterPro" id="IPR000150">
    <property type="entry name" value="Cof"/>
</dbReference>
<proteinExistence type="predicted"/>
<dbReference type="Proteomes" id="UP000027466">
    <property type="component" value="Unassembled WGS sequence"/>
</dbReference>